<gene>
    <name evidence="1" type="ordered locus">Dret_0709</name>
</gene>
<protein>
    <submittedName>
        <fullName evidence="1">Uncharacterized protein</fullName>
    </submittedName>
</protein>
<dbReference type="EMBL" id="CP001734">
    <property type="protein sequence ID" value="ACV68001.1"/>
    <property type="molecule type" value="Genomic_DNA"/>
</dbReference>
<accession>C8X0Q4</accession>
<reference evidence="1 2" key="2">
    <citation type="journal article" date="2010" name="Stand. Genomic Sci.">
        <title>Complete genome sequence of Desulfohalobium retbaense type strain (HR(100)).</title>
        <authorList>
            <person name="Spring S."/>
            <person name="Nolan M."/>
            <person name="Lapidus A."/>
            <person name="Glavina Del Rio T."/>
            <person name="Copeland A."/>
            <person name="Tice H."/>
            <person name="Cheng J.F."/>
            <person name="Lucas S."/>
            <person name="Land M."/>
            <person name="Chen F."/>
            <person name="Bruce D."/>
            <person name="Goodwin L."/>
            <person name="Pitluck S."/>
            <person name="Ivanova N."/>
            <person name="Mavromatis K."/>
            <person name="Mikhailova N."/>
            <person name="Pati A."/>
            <person name="Chen A."/>
            <person name="Palaniappan K."/>
            <person name="Hauser L."/>
            <person name="Chang Y.J."/>
            <person name="Jeffries C.D."/>
            <person name="Munk C."/>
            <person name="Kiss H."/>
            <person name="Chain P."/>
            <person name="Han C."/>
            <person name="Brettin T."/>
            <person name="Detter J.C."/>
            <person name="Schuler E."/>
            <person name="Goker M."/>
            <person name="Rohde M."/>
            <person name="Bristow J."/>
            <person name="Eisen J.A."/>
            <person name="Markowitz V."/>
            <person name="Hugenholtz P."/>
            <person name="Kyrpides N.C."/>
            <person name="Klenk H.P."/>
        </authorList>
    </citation>
    <scope>NUCLEOTIDE SEQUENCE [LARGE SCALE GENOMIC DNA]</scope>
    <source>
        <strain evidence="1 2">DSM 5692</strain>
    </source>
</reference>
<organism evidence="1 2">
    <name type="scientific">Desulfohalobium retbaense (strain ATCC 49708 / DSM 5692 / JCM 16813 / HR100)</name>
    <dbReference type="NCBI Taxonomy" id="485915"/>
    <lineage>
        <taxon>Bacteria</taxon>
        <taxon>Pseudomonadati</taxon>
        <taxon>Thermodesulfobacteriota</taxon>
        <taxon>Desulfovibrionia</taxon>
        <taxon>Desulfovibrionales</taxon>
        <taxon>Desulfohalobiaceae</taxon>
        <taxon>Desulfohalobium</taxon>
    </lineage>
</organism>
<evidence type="ECO:0000313" key="2">
    <source>
        <dbReference type="Proteomes" id="UP000001052"/>
    </source>
</evidence>
<evidence type="ECO:0000313" key="1">
    <source>
        <dbReference type="EMBL" id="ACV68001.1"/>
    </source>
</evidence>
<dbReference type="OrthoDB" id="8240425at2"/>
<dbReference type="STRING" id="485915.Dret_0709"/>
<dbReference type="AlphaFoldDB" id="C8X0Q4"/>
<keyword evidence="2" id="KW-1185">Reference proteome</keyword>
<dbReference type="KEGG" id="drt:Dret_0709"/>
<reference evidence="2" key="1">
    <citation type="submission" date="2009-09" db="EMBL/GenBank/DDBJ databases">
        <title>The complete chromosome of Desulfohalobium retbaense DSM 5692.</title>
        <authorList>
            <consortium name="US DOE Joint Genome Institute (JGI-PGF)"/>
            <person name="Lucas S."/>
            <person name="Copeland A."/>
            <person name="Lapidus A."/>
            <person name="Glavina del Rio T."/>
            <person name="Dalin E."/>
            <person name="Tice H."/>
            <person name="Bruce D."/>
            <person name="Goodwin L."/>
            <person name="Pitluck S."/>
            <person name="Kyrpides N."/>
            <person name="Mavromatis K."/>
            <person name="Ivanova N."/>
            <person name="Mikhailova N."/>
            <person name="Munk A.C."/>
            <person name="Brettin T."/>
            <person name="Detter J.C."/>
            <person name="Han C."/>
            <person name="Tapia R."/>
            <person name="Larimer F."/>
            <person name="Land M."/>
            <person name="Hauser L."/>
            <person name="Markowitz V."/>
            <person name="Cheng J.-F."/>
            <person name="Hugenholtz P."/>
            <person name="Woyke T."/>
            <person name="Wu D."/>
            <person name="Spring S."/>
            <person name="Klenk H.-P."/>
            <person name="Eisen J.A."/>
        </authorList>
    </citation>
    <scope>NUCLEOTIDE SEQUENCE [LARGE SCALE GENOMIC DNA]</scope>
    <source>
        <strain evidence="2">DSM 5692</strain>
    </source>
</reference>
<dbReference type="RefSeq" id="WP_015751159.1">
    <property type="nucleotide sequence ID" value="NC_013223.1"/>
</dbReference>
<dbReference type="HOGENOM" id="CLU_2166914_0_0_7"/>
<dbReference type="Proteomes" id="UP000001052">
    <property type="component" value="Chromosome"/>
</dbReference>
<sequence length="110" mass="11929">MYIGLTIVVVVALLILLARYAGHRAMRRRIQGRTLDDYARRHPEAVEMGKVYCFACGSSETTAQGVVSNAAGSLETHYCAQCGQELYVSATGKLADTLREAGVPRVNPGR</sequence>
<name>C8X0Q4_DESRD</name>
<proteinExistence type="predicted"/>